<evidence type="ECO:0000313" key="2">
    <source>
        <dbReference type="Proteomes" id="UP000572680"/>
    </source>
</evidence>
<comment type="caution">
    <text evidence="1">The sequence shown here is derived from an EMBL/GenBank/DDBJ whole genome shotgun (WGS) entry which is preliminary data.</text>
</comment>
<dbReference type="AlphaFoldDB" id="A0A7W3QJI3"/>
<dbReference type="RefSeq" id="WP_182841839.1">
    <property type="nucleotide sequence ID" value="NZ_BAAALP010000090.1"/>
</dbReference>
<name>A0A7W3QJI3_ACTNM</name>
<organism evidence="1 2">
    <name type="scientific">Actinomadura namibiensis</name>
    <dbReference type="NCBI Taxonomy" id="182080"/>
    <lineage>
        <taxon>Bacteria</taxon>
        <taxon>Bacillati</taxon>
        <taxon>Actinomycetota</taxon>
        <taxon>Actinomycetes</taxon>
        <taxon>Streptosporangiales</taxon>
        <taxon>Thermomonosporaceae</taxon>
        <taxon>Actinomadura</taxon>
    </lineage>
</organism>
<evidence type="ECO:0000313" key="1">
    <source>
        <dbReference type="EMBL" id="MBA8949405.1"/>
    </source>
</evidence>
<dbReference type="EMBL" id="JACJIA010000001">
    <property type="protein sequence ID" value="MBA8949405.1"/>
    <property type="molecule type" value="Genomic_DNA"/>
</dbReference>
<sequence length="64" mass="7494">MRPARSLTPTEAAPWLERLRTAWPHWGIVYDGTEWWALLTLNGRRTTLRAPSGIELETRMEAFR</sequence>
<dbReference type="Proteomes" id="UP000572680">
    <property type="component" value="Unassembled WGS sequence"/>
</dbReference>
<reference evidence="1 2" key="1">
    <citation type="submission" date="2020-08" db="EMBL/GenBank/DDBJ databases">
        <title>Genomic Encyclopedia of Type Strains, Phase IV (KMG-IV): sequencing the most valuable type-strain genomes for metagenomic binning, comparative biology and taxonomic classification.</title>
        <authorList>
            <person name="Goeker M."/>
        </authorList>
    </citation>
    <scope>NUCLEOTIDE SEQUENCE [LARGE SCALE GENOMIC DNA]</scope>
    <source>
        <strain evidence="1 2">DSM 44197</strain>
    </source>
</reference>
<gene>
    <name evidence="1" type="ORF">HNR61_001003</name>
</gene>
<proteinExistence type="predicted"/>
<keyword evidence="2" id="KW-1185">Reference proteome</keyword>
<protein>
    <submittedName>
        <fullName evidence="1">Uncharacterized protein</fullName>
    </submittedName>
</protein>
<accession>A0A7W3QJI3</accession>